<dbReference type="CDD" id="cd03801">
    <property type="entry name" value="GT4_PimA-like"/>
    <property type="match status" value="1"/>
</dbReference>
<proteinExistence type="predicted"/>
<name>A0ABU9EH84_LIMFS</name>
<dbReference type="EMBL" id="JBBWYZ010000005">
    <property type="protein sequence ID" value="MEK9511298.1"/>
    <property type="molecule type" value="Genomic_DNA"/>
</dbReference>
<feature type="domain" description="Glycosyl transferase family 1" evidence="1">
    <location>
        <begin position="384"/>
        <end position="534"/>
    </location>
</feature>
<accession>A0ABU9EH84</accession>
<dbReference type="GO" id="GO:0016757">
    <property type="term" value="F:glycosyltransferase activity"/>
    <property type="evidence" value="ECO:0007669"/>
    <property type="project" value="UniProtKB-KW"/>
</dbReference>
<keyword evidence="2" id="KW-0328">Glycosyltransferase</keyword>
<protein>
    <submittedName>
        <fullName evidence="2">Glycosyltransferase family 4 protein</fullName>
        <ecNumber evidence="2">2.4.-.-</ecNumber>
    </submittedName>
</protein>
<organism evidence="2 3">
    <name type="scientific">Limnospira fusiformis PMC 851.14</name>
    <dbReference type="NCBI Taxonomy" id="2219512"/>
    <lineage>
        <taxon>Bacteria</taxon>
        <taxon>Bacillati</taxon>
        <taxon>Cyanobacteriota</taxon>
        <taxon>Cyanophyceae</taxon>
        <taxon>Oscillatoriophycideae</taxon>
        <taxon>Oscillatoriales</taxon>
        <taxon>Sirenicapillariaceae</taxon>
        <taxon>Limnospira</taxon>
    </lineage>
</organism>
<comment type="caution">
    <text evidence="2">The sequence shown here is derived from an EMBL/GenBank/DDBJ whole genome shotgun (WGS) entry which is preliminary data.</text>
</comment>
<dbReference type="Pfam" id="PF00534">
    <property type="entry name" value="Glycos_transf_1"/>
    <property type="match status" value="1"/>
</dbReference>
<keyword evidence="2" id="KW-0808">Transferase</keyword>
<sequence>MTLYIVRYNNSLDYDFLDKIGLYKLDVKIEYFYLDDDYNFIYQDHEKNTTITYNPSDLPKGVYWYPDIRQPLPVDDQLRALTFAVGLIEAVDVAVLSYNQNVDKTFDASCIRNQIMTNEKLISYLVKPSKVNFNFMGKLLRIPPKQGQFSHQVELEKIFGITLNFDSKNQLFYPSHTSVASPINRCKKDTKILKSSKQKDRVLVLPMKLAVGGVERNTVEVIRFLKDKYDFIWVTMEKIYSEQGSLAGQAMDVCWRLIDMAEITNHSCYLDFLKQLKEAYQPDIIWICNGSMWFCANAIEIRKLFSEIPIIDQQVYDVNQGWIKRYHEKGIQSFDRFIAINSKIYRKFIDDLKIDEQKVDLIYSLIDSSKFRKAKSEQDVNIVDIRNQFNLPHQKNIFVFMGRLVDQKRPQYFLEISHLRRDQVDEYYVIVGNGILAPEIEKWLNENTYPNIQWIPYVSDTPQFWKAVDGLIITSAYEGLPIAMLEALAMGVPVLATDVGDISLILQEHNAGIVVDSNYEPKDIAIKIDDWKQKLEAYKSHLKTESDVIIDRFSAERIAYQYVECWEKARQNKILSM</sequence>
<dbReference type="Proteomes" id="UP001387447">
    <property type="component" value="Unassembled WGS sequence"/>
</dbReference>
<dbReference type="Gene3D" id="3.40.50.2000">
    <property type="entry name" value="Glycogen Phosphorylase B"/>
    <property type="match status" value="2"/>
</dbReference>
<keyword evidence="3" id="KW-1185">Reference proteome</keyword>
<dbReference type="RefSeq" id="WP_368662890.1">
    <property type="nucleotide sequence ID" value="NZ_JBBWYZ010000005.1"/>
</dbReference>
<dbReference type="PANTHER" id="PTHR12526">
    <property type="entry name" value="GLYCOSYLTRANSFERASE"/>
    <property type="match status" value="1"/>
</dbReference>
<dbReference type="EC" id="2.4.-.-" evidence="2"/>
<evidence type="ECO:0000259" key="1">
    <source>
        <dbReference type="Pfam" id="PF00534"/>
    </source>
</evidence>
<dbReference type="SUPFAM" id="SSF53756">
    <property type="entry name" value="UDP-Glycosyltransferase/glycogen phosphorylase"/>
    <property type="match status" value="1"/>
</dbReference>
<evidence type="ECO:0000313" key="3">
    <source>
        <dbReference type="Proteomes" id="UP001387447"/>
    </source>
</evidence>
<reference evidence="2 3" key="1">
    <citation type="journal article" date="2024" name="Front. Microbiol.">
        <title>Transcriptomic insights into the dominance of two phototrophs throughout the water column of a tropical hypersaline-alkaline crater lake (Dziani Dzaha, Mayotte).</title>
        <authorList>
            <person name="Duperron S."/>
            <person name="Halary S."/>
            <person name="Bouly J.-P."/>
            <person name="Roussel T."/>
            <person name="Hugoni M."/>
            <person name="Bruto M."/>
            <person name="Oger P."/>
            <person name="Duval C."/>
            <person name="Woo A."/>
            <person name="Jezequiel D."/>
            <person name="Ader M."/>
            <person name="Leboulanger C."/>
            <person name="Agogue H."/>
            <person name="Grossi V."/>
            <person name="Trousselier M."/>
            <person name="Bernard C."/>
        </authorList>
    </citation>
    <scope>NUCLEOTIDE SEQUENCE [LARGE SCALE GENOMIC DNA]</scope>
    <source>
        <strain evidence="2 3">PMC 851.14</strain>
    </source>
</reference>
<dbReference type="InterPro" id="IPR001296">
    <property type="entry name" value="Glyco_trans_1"/>
</dbReference>
<evidence type="ECO:0000313" key="2">
    <source>
        <dbReference type="EMBL" id="MEK9511298.1"/>
    </source>
</evidence>
<gene>
    <name evidence="2" type="ORF">AAEJ74_06195</name>
</gene>